<evidence type="ECO:0000313" key="1">
    <source>
        <dbReference type="EMBL" id="ABY93942.1"/>
    </source>
</evidence>
<protein>
    <recommendedName>
        <fullName evidence="3">SHOCT domain-containing protein</fullName>
    </recommendedName>
</protein>
<proteinExistence type="predicted"/>
<organism evidence="1 2">
    <name type="scientific">Thermoanaerobacter pseudethanolicus (strain ATCC 33223 / 39E)</name>
    <name type="common">Clostridium thermohydrosulfuricum</name>
    <dbReference type="NCBI Taxonomy" id="340099"/>
    <lineage>
        <taxon>Bacteria</taxon>
        <taxon>Bacillati</taxon>
        <taxon>Bacillota</taxon>
        <taxon>Clostridia</taxon>
        <taxon>Thermoanaerobacterales</taxon>
        <taxon>Thermoanaerobacteraceae</taxon>
        <taxon>Thermoanaerobacter</taxon>
    </lineage>
</organism>
<dbReference type="AlphaFoldDB" id="B0KC06"/>
<dbReference type="STRING" id="340099.Teth39_0273"/>
<dbReference type="KEGG" id="tpd:Teth39_0273"/>
<reference evidence="2" key="1">
    <citation type="submission" date="2008-01" db="EMBL/GenBank/DDBJ databases">
        <title>Complete sequence of Thermoanaerobacter pseudethanolicus 39E.</title>
        <authorList>
            <person name="Copeland A."/>
            <person name="Lucas S."/>
            <person name="Lapidus A."/>
            <person name="Barry K."/>
            <person name="Glavina del Rio T."/>
            <person name="Dalin E."/>
            <person name="Tice H."/>
            <person name="Pitluck S."/>
            <person name="Bruce D."/>
            <person name="Goodwin L."/>
            <person name="Saunders E."/>
            <person name="Brettin T."/>
            <person name="Detter J.C."/>
            <person name="Han C."/>
            <person name="Schmutz J."/>
            <person name="Larimer F."/>
            <person name="Land M."/>
            <person name="Hauser L."/>
            <person name="Kyrpides N."/>
            <person name="Lykidis A."/>
            <person name="Hemme C."/>
            <person name="Fields M.W."/>
            <person name="He Z."/>
            <person name="Zhou J."/>
            <person name="Richardson P."/>
        </authorList>
    </citation>
    <scope>NUCLEOTIDE SEQUENCE [LARGE SCALE GENOMIC DNA]</scope>
    <source>
        <strain evidence="2">ATCC 33223 / DSM 2355 / 39E</strain>
    </source>
</reference>
<evidence type="ECO:0000313" key="2">
    <source>
        <dbReference type="Proteomes" id="UP000002156"/>
    </source>
</evidence>
<dbReference type="EMBL" id="CP000924">
    <property type="protein sequence ID" value="ABY93942.1"/>
    <property type="molecule type" value="Genomic_DNA"/>
</dbReference>
<dbReference type="HOGENOM" id="CLU_2884454_0_0_9"/>
<evidence type="ECO:0008006" key="3">
    <source>
        <dbReference type="Google" id="ProtNLM"/>
    </source>
</evidence>
<keyword evidence="2" id="KW-1185">Reference proteome</keyword>
<accession>B0KC06</accession>
<sequence length="66" mass="7744">MKSMGLILILAIGFYLYKTGNLQRMINNLHENKNYQTNEAKRILDIRLAKGEITEEEEYNKLKSIL</sequence>
<gene>
    <name evidence="1" type="ordered locus">Teth39_0273</name>
</gene>
<dbReference type="Proteomes" id="UP000002156">
    <property type="component" value="Chromosome"/>
</dbReference>
<name>B0KC06_THEP3</name>